<dbReference type="Proteomes" id="UP000002730">
    <property type="component" value="Chromosome"/>
</dbReference>
<evidence type="ECO:0000313" key="5">
    <source>
        <dbReference type="EMBL" id="ADL50759.1"/>
    </source>
</evidence>
<evidence type="ECO:0000256" key="1">
    <source>
        <dbReference type="ARBA" id="ARBA00023224"/>
    </source>
</evidence>
<dbReference type="STRING" id="573061.Clocel_0995"/>
<protein>
    <submittedName>
        <fullName evidence="5">Methyl-accepting chemotaxis sensory transducer</fullName>
    </submittedName>
</protein>
<keyword evidence="3" id="KW-0812">Transmembrane</keyword>
<dbReference type="GO" id="GO:0007165">
    <property type="term" value="P:signal transduction"/>
    <property type="evidence" value="ECO:0007669"/>
    <property type="project" value="UniProtKB-KW"/>
</dbReference>
<dbReference type="HOGENOM" id="CLU_000445_107_18_9"/>
<accession>D9STE3</accession>
<evidence type="ECO:0000313" key="6">
    <source>
        <dbReference type="Proteomes" id="UP000002730"/>
    </source>
</evidence>
<feature type="transmembrane region" description="Helical" evidence="3">
    <location>
        <begin position="21"/>
        <end position="41"/>
    </location>
</feature>
<dbReference type="KEGG" id="ccb:Clocel_0995"/>
<reference evidence="5 6" key="1">
    <citation type="submission" date="2010-08" db="EMBL/GenBank/DDBJ databases">
        <title>Complete sequence of Clostridium cellulovorans 743B.</title>
        <authorList>
            <consortium name="US DOE Joint Genome Institute"/>
            <person name="Lucas S."/>
            <person name="Copeland A."/>
            <person name="Lapidus A."/>
            <person name="Cheng J.-F."/>
            <person name="Bruce D."/>
            <person name="Goodwin L."/>
            <person name="Pitluck S."/>
            <person name="Chertkov O."/>
            <person name="Detter J.C."/>
            <person name="Han C."/>
            <person name="Tapia R."/>
            <person name="Land M."/>
            <person name="Hauser L."/>
            <person name="Chang Y.-J."/>
            <person name="Jeffries C."/>
            <person name="Kyrpides N."/>
            <person name="Ivanova N."/>
            <person name="Mikhailova N."/>
            <person name="Hemme C.L."/>
            <person name="Woyke T."/>
        </authorList>
    </citation>
    <scope>NUCLEOTIDE SEQUENCE [LARGE SCALE GENOMIC DNA]</scope>
    <source>
        <strain evidence="6">ATCC 35296 / DSM 3052 / OCM 3 / 743B</strain>
    </source>
</reference>
<dbReference type="OrthoDB" id="1062at2"/>
<dbReference type="eggNOG" id="COG0840">
    <property type="taxonomic scope" value="Bacteria"/>
</dbReference>
<keyword evidence="3" id="KW-1133">Transmembrane helix</keyword>
<sequence>MDNSFNDKPKVISKSKYVAQTLVTVVPLSILVGLLFGYFTLHLTGKQLLICSLGYIASGLALGILAAFKNYKKFIAPLAIISKLSYNVKNKNLSYSVDFSKARGQKEIIDNLNSSIEQLKFLVTSTRDEAHVIETNVEGINVNISNLTEYIEEVQATTEQLSGKMEETVASAHEMSETSHEIEKAVHSIAEKSQEGEGKSVDISEKARNIMKISEDNQRDTINMFKETETNLKQSIEKAGAVREINILAESILQITSQTNLLALNAAIEAARAGEAGKGFSVVADEIRKLAEQSNETITKIQNTTAIILDSVEDLTNNSSKMLNFIETKVLKDYDTLVQTSKEYNNDALYYKDFSMDLSSTSEELLAAVQDVIKTIELVAALANEGSIGTIDITNKVSDISTKTNYVLDQVIKSKDSSDKLTAEVSQFKL</sequence>
<evidence type="ECO:0000256" key="3">
    <source>
        <dbReference type="SAM" id="Phobius"/>
    </source>
</evidence>
<dbReference type="RefSeq" id="WP_010076394.1">
    <property type="nucleotide sequence ID" value="NC_014393.1"/>
</dbReference>
<dbReference type="PANTHER" id="PTHR32089">
    <property type="entry name" value="METHYL-ACCEPTING CHEMOTAXIS PROTEIN MCPB"/>
    <property type="match status" value="1"/>
</dbReference>
<evidence type="ECO:0000259" key="4">
    <source>
        <dbReference type="PROSITE" id="PS50111"/>
    </source>
</evidence>
<dbReference type="InterPro" id="IPR004089">
    <property type="entry name" value="MCPsignal_dom"/>
</dbReference>
<dbReference type="PANTHER" id="PTHR32089:SF112">
    <property type="entry name" value="LYSOZYME-LIKE PROTEIN-RELATED"/>
    <property type="match status" value="1"/>
</dbReference>
<keyword evidence="6" id="KW-1185">Reference proteome</keyword>
<dbReference type="SMART" id="SM00283">
    <property type="entry name" value="MA"/>
    <property type="match status" value="1"/>
</dbReference>
<dbReference type="PROSITE" id="PS50111">
    <property type="entry name" value="CHEMOTAXIS_TRANSDUC_2"/>
    <property type="match status" value="1"/>
</dbReference>
<name>D9STE3_CLOC7</name>
<dbReference type="AlphaFoldDB" id="D9STE3"/>
<dbReference type="Pfam" id="PF00015">
    <property type="entry name" value="MCPsignal"/>
    <property type="match status" value="1"/>
</dbReference>
<keyword evidence="3" id="KW-0472">Membrane</keyword>
<evidence type="ECO:0000256" key="2">
    <source>
        <dbReference type="PROSITE-ProRule" id="PRU00284"/>
    </source>
</evidence>
<dbReference type="SUPFAM" id="SSF58104">
    <property type="entry name" value="Methyl-accepting chemotaxis protein (MCP) signaling domain"/>
    <property type="match status" value="1"/>
</dbReference>
<keyword evidence="1 2" id="KW-0807">Transducer</keyword>
<feature type="transmembrane region" description="Helical" evidence="3">
    <location>
        <begin position="47"/>
        <end position="68"/>
    </location>
</feature>
<dbReference type="Gene3D" id="1.10.287.950">
    <property type="entry name" value="Methyl-accepting chemotaxis protein"/>
    <property type="match status" value="1"/>
</dbReference>
<feature type="domain" description="Methyl-accepting transducer" evidence="4">
    <location>
        <begin position="136"/>
        <end position="380"/>
    </location>
</feature>
<organism evidence="5 6">
    <name type="scientific">Clostridium cellulovorans (strain ATCC 35296 / DSM 3052 / OCM 3 / 743B)</name>
    <dbReference type="NCBI Taxonomy" id="573061"/>
    <lineage>
        <taxon>Bacteria</taxon>
        <taxon>Bacillati</taxon>
        <taxon>Bacillota</taxon>
        <taxon>Clostridia</taxon>
        <taxon>Eubacteriales</taxon>
        <taxon>Clostridiaceae</taxon>
        <taxon>Clostridium</taxon>
    </lineage>
</organism>
<dbReference type="GO" id="GO:0016020">
    <property type="term" value="C:membrane"/>
    <property type="evidence" value="ECO:0007669"/>
    <property type="project" value="InterPro"/>
</dbReference>
<gene>
    <name evidence="5" type="ordered locus">Clocel_0995</name>
</gene>
<dbReference type="EMBL" id="CP002160">
    <property type="protein sequence ID" value="ADL50759.1"/>
    <property type="molecule type" value="Genomic_DNA"/>
</dbReference>
<proteinExistence type="predicted"/>